<dbReference type="PANTHER" id="PTHR43421:SF1">
    <property type="entry name" value="METALLOPROTEASE PMBA"/>
    <property type="match status" value="1"/>
</dbReference>
<accession>A0A381UR53</accession>
<proteinExistence type="predicted"/>
<dbReference type="Gene3D" id="3.30.2290.10">
    <property type="entry name" value="PmbA/TldD superfamily"/>
    <property type="match status" value="1"/>
</dbReference>
<evidence type="ECO:0000259" key="3">
    <source>
        <dbReference type="Pfam" id="PF19290"/>
    </source>
</evidence>
<evidence type="ECO:0000259" key="1">
    <source>
        <dbReference type="Pfam" id="PF01523"/>
    </source>
</evidence>
<dbReference type="InterPro" id="IPR045570">
    <property type="entry name" value="Metalloprtase-TldD/E_cen_dom"/>
</dbReference>
<gene>
    <name evidence="4" type="ORF">METZ01_LOCUS82962</name>
</gene>
<organism evidence="4">
    <name type="scientific">marine metagenome</name>
    <dbReference type="NCBI Taxonomy" id="408172"/>
    <lineage>
        <taxon>unclassified sequences</taxon>
        <taxon>metagenomes</taxon>
        <taxon>ecological metagenomes</taxon>
    </lineage>
</organism>
<dbReference type="Pfam" id="PF19290">
    <property type="entry name" value="PmbA_TldD_2nd"/>
    <property type="match status" value="1"/>
</dbReference>
<protein>
    <recommendedName>
        <fullName evidence="5">TldD/PmbA family protein</fullName>
    </recommendedName>
</protein>
<dbReference type="InterPro" id="IPR047657">
    <property type="entry name" value="PmbA"/>
</dbReference>
<dbReference type="Pfam" id="PF19289">
    <property type="entry name" value="PmbA_TldD_3rd"/>
    <property type="match status" value="1"/>
</dbReference>
<dbReference type="PANTHER" id="PTHR43421">
    <property type="entry name" value="METALLOPROTEASE PMBA"/>
    <property type="match status" value="1"/>
</dbReference>
<dbReference type="InterPro" id="IPR036059">
    <property type="entry name" value="TldD/PmbA_sf"/>
</dbReference>
<reference evidence="4" key="1">
    <citation type="submission" date="2018-05" db="EMBL/GenBank/DDBJ databases">
        <authorList>
            <person name="Lanie J.A."/>
            <person name="Ng W.-L."/>
            <person name="Kazmierczak K.M."/>
            <person name="Andrzejewski T.M."/>
            <person name="Davidsen T.M."/>
            <person name="Wayne K.J."/>
            <person name="Tettelin H."/>
            <person name="Glass J.I."/>
            <person name="Rusch D."/>
            <person name="Podicherti R."/>
            <person name="Tsui H.-C.T."/>
            <person name="Winkler M.E."/>
        </authorList>
    </citation>
    <scope>NUCLEOTIDE SEQUENCE</scope>
</reference>
<evidence type="ECO:0000259" key="2">
    <source>
        <dbReference type="Pfam" id="PF19289"/>
    </source>
</evidence>
<sequence>MQWITEAGATGDLMVAEGASLSLKARDGDLEEHKVSSSQVFGVRVIKDDKAGVAYSEASDNAALRLMVDQALINASYARRDVNEQVPDKAITLATDDSLLAPTDDVSVEEKIDTVLRLERELAARDKVKNVPYNGVSDVTAAQRIFSTAGLKATSRVRACFSQAAALVEDGDKNVMEGWGQGARRFDELDIDNIVETAHANCLALLHGEAVPTKHYDIIFDTQCQPTMFSTFSMMFSGKAAKDGINPMRDKVGEAIADARLNLFDSPLLDEGFGYALFDDEGSPTARTPLIANGNLATLIHNSATASHFGLQTTGNGARSPRSTLEVQLHQFEIGSGEAEDDAITSGEYLELTDLTGTHSGANPVAGDFSFGASGFLCRDGERIQPVRNITVAGNFYEMLNKIGLIGQTRYWDMNRHAFMPRIRFSDVAISG</sequence>
<dbReference type="SUPFAM" id="SSF111283">
    <property type="entry name" value="Putative modulator of DNA gyrase, PmbA/TldD"/>
    <property type="match status" value="1"/>
</dbReference>
<evidence type="ECO:0000313" key="4">
    <source>
        <dbReference type="EMBL" id="SVA30108.1"/>
    </source>
</evidence>
<feature type="domain" description="Metalloprotease TldD/E N-terminal" evidence="1">
    <location>
        <begin position="12"/>
        <end position="75"/>
    </location>
</feature>
<dbReference type="GO" id="GO:0006508">
    <property type="term" value="P:proteolysis"/>
    <property type="evidence" value="ECO:0007669"/>
    <property type="project" value="InterPro"/>
</dbReference>
<dbReference type="InterPro" id="IPR035068">
    <property type="entry name" value="TldD/PmbA_N"/>
</dbReference>
<feature type="domain" description="Metalloprotease TldD/E C-terminal" evidence="2">
    <location>
        <begin position="213"/>
        <end position="432"/>
    </location>
</feature>
<evidence type="ECO:0008006" key="5">
    <source>
        <dbReference type="Google" id="ProtNLM"/>
    </source>
</evidence>
<dbReference type="GO" id="GO:0008237">
    <property type="term" value="F:metallopeptidase activity"/>
    <property type="evidence" value="ECO:0007669"/>
    <property type="project" value="InterPro"/>
</dbReference>
<dbReference type="Pfam" id="PF01523">
    <property type="entry name" value="PmbA_TldD_1st"/>
    <property type="match status" value="1"/>
</dbReference>
<dbReference type="InterPro" id="IPR002510">
    <property type="entry name" value="Metalloprtase-TldD/E_N"/>
</dbReference>
<name>A0A381UR53_9ZZZZ</name>
<feature type="domain" description="Metalloprotease TldD/E central" evidence="3">
    <location>
        <begin position="102"/>
        <end position="201"/>
    </location>
</feature>
<dbReference type="InterPro" id="IPR045569">
    <property type="entry name" value="Metalloprtase-TldD/E_C"/>
</dbReference>
<dbReference type="GO" id="GO:0005829">
    <property type="term" value="C:cytosol"/>
    <property type="evidence" value="ECO:0007669"/>
    <property type="project" value="TreeGrafter"/>
</dbReference>
<dbReference type="EMBL" id="UINC01006868">
    <property type="protein sequence ID" value="SVA30108.1"/>
    <property type="molecule type" value="Genomic_DNA"/>
</dbReference>
<dbReference type="AlphaFoldDB" id="A0A381UR53"/>